<proteinExistence type="predicted"/>
<gene>
    <name evidence="2" type="ORF">F511_41705</name>
</gene>
<feature type="signal peptide" evidence="1">
    <location>
        <begin position="1"/>
        <end position="20"/>
    </location>
</feature>
<evidence type="ECO:0000313" key="3">
    <source>
        <dbReference type="Proteomes" id="UP000250235"/>
    </source>
</evidence>
<evidence type="ECO:0000313" key="2">
    <source>
        <dbReference type="EMBL" id="KZV26855.1"/>
    </source>
</evidence>
<evidence type="ECO:0000256" key="1">
    <source>
        <dbReference type="SAM" id="SignalP"/>
    </source>
</evidence>
<keyword evidence="1" id="KW-0732">Signal</keyword>
<name>A0A2Z7AYC8_9LAMI</name>
<dbReference type="Proteomes" id="UP000250235">
    <property type="component" value="Unassembled WGS sequence"/>
</dbReference>
<dbReference type="EMBL" id="KV010872">
    <property type="protein sequence ID" value="KZV26855.1"/>
    <property type="molecule type" value="Genomic_DNA"/>
</dbReference>
<reference evidence="2 3" key="1">
    <citation type="journal article" date="2015" name="Proc. Natl. Acad. Sci. U.S.A.">
        <title>The resurrection genome of Boea hygrometrica: A blueprint for survival of dehydration.</title>
        <authorList>
            <person name="Xiao L."/>
            <person name="Yang G."/>
            <person name="Zhang L."/>
            <person name="Yang X."/>
            <person name="Zhao S."/>
            <person name="Ji Z."/>
            <person name="Zhou Q."/>
            <person name="Hu M."/>
            <person name="Wang Y."/>
            <person name="Chen M."/>
            <person name="Xu Y."/>
            <person name="Jin H."/>
            <person name="Xiao X."/>
            <person name="Hu G."/>
            <person name="Bao F."/>
            <person name="Hu Y."/>
            <person name="Wan P."/>
            <person name="Li L."/>
            <person name="Deng X."/>
            <person name="Kuang T."/>
            <person name="Xiang C."/>
            <person name="Zhu J.K."/>
            <person name="Oliver M.J."/>
            <person name="He Y."/>
        </authorList>
    </citation>
    <scope>NUCLEOTIDE SEQUENCE [LARGE SCALE GENOMIC DNA]</scope>
    <source>
        <strain evidence="3">cv. XS01</strain>
    </source>
</reference>
<protein>
    <submittedName>
        <fullName evidence="2">Uncharacterized protein</fullName>
    </submittedName>
</protein>
<keyword evidence="3" id="KW-1185">Reference proteome</keyword>
<organism evidence="2 3">
    <name type="scientific">Dorcoceras hygrometricum</name>
    <dbReference type="NCBI Taxonomy" id="472368"/>
    <lineage>
        <taxon>Eukaryota</taxon>
        <taxon>Viridiplantae</taxon>
        <taxon>Streptophyta</taxon>
        <taxon>Embryophyta</taxon>
        <taxon>Tracheophyta</taxon>
        <taxon>Spermatophyta</taxon>
        <taxon>Magnoliopsida</taxon>
        <taxon>eudicotyledons</taxon>
        <taxon>Gunneridae</taxon>
        <taxon>Pentapetalae</taxon>
        <taxon>asterids</taxon>
        <taxon>lamiids</taxon>
        <taxon>Lamiales</taxon>
        <taxon>Gesneriaceae</taxon>
        <taxon>Didymocarpoideae</taxon>
        <taxon>Trichosporeae</taxon>
        <taxon>Loxocarpinae</taxon>
        <taxon>Dorcoceras</taxon>
    </lineage>
</organism>
<dbReference type="AlphaFoldDB" id="A0A2Z7AYC8"/>
<accession>A0A2Z7AYC8</accession>
<sequence length="74" mass="8430">MSYVMSYAACCVFLLSVLLAEPLGSLAFLVQVSQRRSNWEVESESVTACECLSKGRRFREVVAVLLFWIFVNLY</sequence>
<feature type="chain" id="PRO_5016337200" evidence="1">
    <location>
        <begin position="21"/>
        <end position="74"/>
    </location>
</feature>